<dbReference type="EMBL" id="KV442094">
    <property type="protein sequence ID" value="OAQ24420.1"/>
    <property type="molecule type" value="Genomic_DNA"/>
</dbReference>
<dbReference type="SUPFAM" id="SSF52047">
    <property type="entry name" value="RNI-like"/>
    <property type="match status" value="1"/>
</dbReference>
<sequence>MPWLIHALSKSHGDTTHSRSWTTALDHPYSAPRIYNGFHNHCYLPFQNQLPHKPPQRALLSPGGLSSRHTSMLDVPEVLERILTFLNLEDRLSTRLVCKQWYAASRRLLRVQTVWQENPVPANQYHVLRGLGGIDSLTYSLRQRDYDNMPNVQVAWSRLKDRVEVGQTACLQSLTVSGPVNVQVRIAPLLPYMTSLTALQLRSVGPSSYTIALLLDNCPRLRTLDIHSGSSLRPRRVQVLEAGELQGPYRLDTLSLYMVCITQDSIEATVANCPALESLSLIDLIDPPLPIPGSNAITPTELTTTTPSTVVRRTDKERLITTIGESCPNLRHFHCSANQGHRAMVSPMSLFTNLRSLGLPAQTICPELVTIIQDYTSMLTSLTIEGVPDNNAELSESLHWYLCNTSARNLKQLDAPHVNLDDRLLNLKVTTPPTPITPLTAIVAPLPTTTLTTPDKIWACRDLTSLNISFGTQDNAARNLAESSRIIFGYLSQVCPRLQHLKICRDAIDCSLDGGLCLLSELDDLRTLEIKTTTLTILNLWDFGWMDNEPTVLQRLADKMSLNDSRVQRSFRSRYEWLGCRDSRHVDQQRLELLGLIPSPSTLSSPHTPSLNTTAAFRSTACPTQNQSQHQHHQRTLSNGSRSSIRNSYRHHSYHSRSHSYSSRMETVHNPVRWPRLERFTIRQTNDRRNQTQNIHGFIKKMRPDLAFDL</sequence>
<dbReference type="CDD" id="cd09917">
    <property type="entry name" value="F-box_SF"/>
    <property type="match status" value="1"/>
</dbReference>
<name>A0A197JH00_9FUNG</name>
<dbReference type="SUPFAM" id="SSF81383">
    <property type="entry name" value="F-box domain"/>
    <property type="match status" value="1"/>
</dbReference>
<dbReference type="AlphaFoldDB" id="A0A197JH00"/>
<accession>A0A197JH00</accession>
<feature type="compositionally biased region" description="Basic residues" evidence="1">
    <location>
        <begin position="648"/>
        <end position="658"/>
    </location>
</feature>
<gene>
    <name evidence="3" type="ORF">K457DRAFT_141912</name>
</gene>
<dbReference type="Proteomes" id="UP000078512">
    <property type="component" value="Unassembled WGS sequence"/>
</dbReference>
<reference evidence="3 4" key="1">
    <citation type="submission" date="2016-05" db="EMBL/GenBank/DDBJ databases">
        <title>Genome sequencing reveals origins of a unique bacterial endosymbiosis in the earliest lineages of terrestrial Fungi.</title>
        <authorList>
            <consortium name="DOE Joint Genome Institute"/>
            <person name="Uehling J."/>
            <person name="Gryganskyi A."/>
            <person name="Hameed K."/>
            <person name="Tschaplinski T."/>
            <person name="Misztal P."/>
            <person name="Wu S."/>
            <person name="Desiro A."/>
            <person name="Vande Pol N."/>
            <person name="Du Z.-Y."/>
            <person name="Zienkiewicz A."/>
            <person name="Zienkiewicz K."/>
            <person name="Morin E."/>
            <person name="Tisserant E."/>
            <person name="Splivallo R."/>
            <person name="Hainaut M."/>
            <person name="Henrissat B."/>
            <person name="Ohm R."/>
            <person name="Kuo A."/>
            <person name="Yan J."/>
            <person name="Lipzen A."/>
            <person name="Nolan M."/>
            <person name="Labutti K."/>
            <person name="Barry K."/>
            <person name="Goldstein A."/>
            <person name="Labbe J."/>
            <person name="Schadt C."/>
            <person name="Tuskan G."/>
            <person name="Grigoriev I."/>
            <person name="Martin F."/>
            <person name="Vilgalys R."/>
            <person name="Bonito G."/>
        </authorList>
    </citation>
    <scope>NUCLEOTIDE SEQUENCE [LARGE SCALE GENOMIC DNA]</scope>
    <source>
        <strain evidence="3 4">AG-77</strain>
    </source>
</reference>
<keyword evidence="4" id="KW-1185">Reference proteome</keyword>
<dbReference type="PANTHER" id="PTHR38926">
    <property type="entry name" value="F-BOX DOMAIN CONTAINING PROTEIN, EXPRESSED"/>
    <property type="match status" value="1"/>
</dbReference>
<dbReference type="InterPro" id="IPR036047">
    <property type="entry name" value="F-box-like_dom_sf"/>
</dbReference>
<dbReference type="InterPro" id="IPR001810">
    <property type="entry name" value="F-box_dom"/>
</dbReference>
<dbReference type="Pfam" id="PF00646">
    <property type="entry name" value="F-box"/>
    <property type="match status" value="1"/>
</dbReference>
<dbReference type="SMART" id="SM00256">
    <property type="entry name" value="FBOX"/>
    <property type="match status" value="1"/>
</dbReference>
<protein>
    <recommendedName>
        <fullName evidence="2">F-box domain-containing protein</fullName>
    </recommendedName>
</protein>
<feature type="compositionally biased region" description="Polar residues" evidence="1">
    <location>
        <begin position="620"/>
        <end position="629"/>
    </location>
</feature>
<evidence type="ECO:0000259" key="2">
    <source>
        <dbReference type="SMART" id="SM00256"/>
    </source>
</evidence>
<dbReference type="OrthoDB" id="2360860at2759"/>
<evidence type="ECO:0000313" key="4">
    <source>
        <dbReference type="Proteomes" id="UP000078512"/>
    </source>
</evidence>
<dbReference type="PANTHER" id="PTHR38926:SF5">
    <property type="entry name" value="F-BOX AND LEUCINE-RICH REPEAT PROTEIN 6"/>
    <property type="match status" value="1"/>
</dbReference>
<dbReference type="InterPro" id="IPR032675">
    <property type="entry name" value="LRR_dom_sf"/>
</dbReference>
<feature type="domain" description="F-box" evidence="2">
    <location>
        <begin position="75"/>
        <end position="113"/>
    </location>
</feature>
<feature type="region of interest" description="Disordered" evidence="1">
    <location>
        <begin position="620"/>
        <end position="664"/>
    </location>
</feature>
<dbReference type="Gene3D" id="3.80.10.10">
    <property type="entry name" value="Ribonuclease Inhibitor"/>
    <property type="match status" value="1"/>
</dbReference>
<dbReference type="Gene3D" id="1.20.1280.50">
    <property type="match status" value="1"/>
</dbReference>
<proteinExistence type="predicted"/>
<organism evidence="3 4">
    <name type="scientific">Linnemannia elongata AG-77</name>
    <dbReference type="NCBI Taxonomy" id="1314771"/>
    <lineage>
        <taxon>Eukaryota</taxon>
        <taxon>Fungi</taxon>
        <taxon>Fungi incertae sedis</taxon>
        <taxon>Mucoromycota</taxon>
        <taxon>Mortierellomycotina</taxon>
        <taxon>Mortierellomycetes</taxon>
        <taxon>Mortierellales</taxon>
        <taxon>Mortierellaceae</taxon>
        <taxon>Linnemannia</taxon>
    </lineage>
</organism>
<evidence type="ECO:0000256" key="1">
    <source>
        <dbReference type="SAM" id="MobiDB-lite"/>
    </source>
</evidence>
<evidence type="ECO:0000313" key="3">
    <source>
        <dbReference type="EMBL" id="OAQ24420.1"/>
    </source>
</evidence>